<feature type="transmembrane region" description="Helical" evidence="2">
    <location>
        <begin position="12"/>
        <end position="37"/>
    </location>
</feature>
<evidence type="ECO:0000313" key="3">
    <source>
        <dbReference type="EMBL" id="CAJ0600254.1"/>
    </source>
</evidence>
<keyword evidence="2" id="KW-1133">Transmembrane helix</keyword>
<accession>A0AA36GY61</accession>
<feature type="region of interest" description="Disordered" evidence="1">
    <location>
        <begin position="45"/>
        <end position="104"/>
    </location>
</feature>
<proteinExistence type="predicted"/>
<organism evidence="3 4">
    <name type="scientific">Cylicocyclus nassatus</name>
    <name type="common">Nematode worm</name>
    <dbReference type="NCBI Taxonomy" id="53992"/>
    <lineage>
        <taxon>Eukaryota</taxon>
        <taxon>Metazoa</taxon>
        <taxon>Ecdysozoa</taxon>
        <taxon>Nematoda</taxon>
        <taxon>Chromadorea</taxon>
        <taxon>Rhabditida</taxon>
        <taxon>Rhabditina</taxon>
        <taxon>Rhabditomorpha</taxon>
        <taxon>Strongyloidea</taxon>
        <taxon>Strongylidae</taxon>
        <taxon>Cylicocyclus</taxon>
    </lineage>
</organism>
<dbReference type="AlphaFoldDB" id="A0AA36GY61"/>
<keyword evidence="4" id="KW-1185">Reference proteome</keyword>
<evidence type="ECO:0000256" key="2">
    <source>
        <dbReference type="SAM" id="Phobius"/>
    </source>
</evidence>
<keyword evidence="2" id="KW-0812">Transmembrane</keyword>
<protein>
    <submittedName>
        <fullName evidence="3">Uncharacterized protein</fullName>
    </submittedName>
</protein>
<reference evidence="3" key="1">
    <citation type="submission" date="2023-07" db="EMBL/GenBank/DDBJ databases">
        <authorList>
            <consortium name="CYATHOMIX"/>
        </authorList>
    </citation>
    <scope>NUCLEOTIDE SEQUENCE</scope>
    <source>
        <strain evidence="3">N/A</strain>
    </source>
</reference>
<feature type="compositionally biased region" description="Low complexity" evidence="1">
    <location>
        <begin position="62"/>
        <end position="81"/>
    </location>
</feature>
<sequence length="169" mass="18280">MSYTNNYNYQVAVIFAILLGGILLLALVIGGIYFVCVSNMRDDDKKRLHSGRNSASAWPGQAPSYSSAPYRAAPTTAVLTAPTPPAQSYDFAPRGSAAQSPMGNVAPQAQYSSQVPLVMPARVEEFGPPTHYRPLQPDVIYTQGPSGYTQTTPVEYTVQSFPTYHQSSV</sequence>
<keyword evidence="2" id="KW-0472">Membrane</keyword>
<comment type="caution">
    <text evidence="3">The sequence shown here is derived from an EMBL/GenBank/DDBJ whole genome shotgun (WGS) entry which is preliminary data.</text>
</comment>
<dbReference type="EMBL" id="CATQJL010000223">
    <property type="protein sequence ID" value="CAJ0600254.1"/>
    <property type="molecule type" value="Genomic_DNA"/>
</dbReference>
<evidence type="ECO:0000313" key="4">
    <source>
        <dbReference type="Proteomes" id="UP001176961"/>
    </source>
</evidence>
<dbReference type="Proteomes" id="UP001176961">
    <property type="component" value="Unassembled WGS sequence"/>
</dbReference>
<evidence type="ECO:0000256" key="1">
    <source>
        <dbReference type="SAM" id="MobiDB-lite"/>
    </source>
</evidence>
<gene>
    <name evidence="3" type="ORF">CYNAS_LOCUS12237</name>
</gene>
<name>A0AA36GY61_CYLNA</name>